<comment type="caution">
    <text evidence="2">The sequence shown here is derived from an EMBL/GenBank/DDBJ whole genome shotgun (WGS) entry which is preliminary data.</text>
</comment>
<dbReference type="PANTHER" id="PTHR41878">
    <property type="entry name" value="LEXA REPRESSOR-RELATED"/>
    <property type="match status" value="1"/>
</dbReference>
<dbReference type="SUPFAM" id="SSF159941">
    <property type="entry name" value="MM3350-like"/>
    <property type="match status" value="1"/>
</dbReference>
<evidence type="ECO:0000313" key="2">
    <source>
        <dbReference type="EMBL" id="MEI1248970.1"/>
    </source>
</evidence>
<organism evidence="2 3">
    <name type="scientific">Rhizobium aouanii</name>
    <dbReference type="NCBI Taxonomy" id="3118145"/>
    <lineage>
        <taxon>Bacteria</taxon>
        <taxon>Pseudomonadati</taxon>
        <taxon>Pseudomonadota</taxon>
        <taxon>Alphaproteobacteria</taxon>
        <taxon>Hyphomicrobiales</taxon>
        <taxon>Rhizobiaceae</taxon>
        <taxon>Rhizobium/Agrobacterium group</taxon>
        <taxon>Rhizobium</taxon>
    </lineage>
</organism>
<dbReference type="InterPro" id="IPR024047">
    <property type="entry name" value="MM3350-like_sf"/>
</dbReference>
<proteinExistence type="predicted"/>
<dbReference type="InterPro" id="IPR012912">
    <property type="entry name" value="Plasmid_pRiA4b_Orf3-like"/>
</dbReference>
<keyword evidence="3" id="KW-1185">Reference proteome</keyword>
<reference evidence="2 3" key="1">
    <citation type="submission" date="2024-01" db="EMBL/GenBank/DDBJ databases">
        <title>Draft genome sequences of three bacterial strains isolated from Acacia saligna represent a potential new species within the genus Rhizobium.</title>
        <authorList>
            <person name="Tambong J.T."/>
            <person name="Mnasri B."/>
        </authorList>
    </citation>
    <scope>NUCLEOTIDE SEQUENCE [LARGE SCALE GENOMIC DNA]</scope>
    <source>
        <strain evidence="2 3">1AS12I</strain>
    </source>
</reference>
<accession>A0ABU8CJN0</accession>
<dbReference type="PANTHER" id="PTHR41878:SF1">
    <property type="entry name" value="TNPR PROTEIN"/>
    <property type="match status" value="1"/>
</dbReference>
<sequence length="195" mass="21874">MTTSIARLKIMLDDVEPTVMRRIEVPFDIRLDRLHLVLQAAFGWTNSHLYEFRIKNIGFGMPDPGWGDGPLDARKATLLSAIEDTGAKSFKYLYDFGDGWEHSIKIERIAPAIPGLDSLSLIDATGACPPEDIGGPGGYREFIEALADPDHERHEELIEWWGGNQFDTDVIDKPAIELALLALAKKWTRNLRSKT</sequence>
<dbReference type="RefSeq" id="WP_264396537.1">
    <property type="nucleotide sequence ID" value="NZ_JBAMYB010000006.1"/>
</dbReference>
<name>A0ABU8CJN0_9HYPH</name>
<feature type="domain" description="Plasmid pRiA4b Orf3-like" evidence="1">
    <location>
        <begin position="5"/>
        <end position="172"/>
    </location>
</feature>
<gene>
    <name evidence="2" type="ORF">V8Q02_13310</name>
</gene>
<evidence type="ECO:0000313" key="3">
    <source>
        <dbReference type="Proteomes" id="UP001531129"/>
    </source>
</evidence>
<protein>
    <submittedName>
        <fullName evidence="2">Plasmid pRiA4b ORF-3 family protein</fullName>
    </submittedName>
</protein>
<evidence type="ECO:0000259" key="1">
    <source>
        <dbReference type="Pfam" id="PF07929"/>
    </source>
</evidence>
<dbReference type="EMBL" id="JBAMYC010000006">
    <property type="protein sequence ID" value="MEI1248970.1"/>
    <property type="molecule type" value="Genomic_DNA"/>
</dbReference>
<dbReference type="Proteomes" id="UP001531129">
    <property type="component" value="Unassembled WGS sequence"/>
</dbReference>
<dbReference type="Pfam" id="PF07929">
    <property type="entry name" value="PRiA4_ORF3"/>
    <property type="match status" value="1"/>
</dbReference>
<dbReference type="Gene3D" id="3.10.290.30">
    <property type="entry name" value="MM3350-like"/>
    <property type="match status" value="1"/>
</dbReference>